<sequence length="186" mass="21107">MKAPSQKNYSNLCSDRAAFAGRVFRLELGSPALLTKAHHLYVSLIGNTSQKDMTGTFFIKNYSIRIKTTTSPHSCVVPGIESGLGLVMWINVFKIVSWFYYLLSESDPTYMIQGHCQFLDHADASKAKYQMDGRVVKDRQLIVVFAAESRTKPTDILRRECRGCREWGNENLHKKMYIMACLGTIL</sequence>
<proteinExistence type="predicted"/>
<dbReference type="InterPro" id="IPR035979">
    <property type="entry name" value="RBD_domain_sf"/>
</dbReference>
<gene>
    <name evidence="1" type="ORF">CTI12_AA381650</name>
</gene>
<organism evidence="1 2">
    <name type="scientific">Artemisia annua</name>
    <name type="common">Sweet wormwood</name>
    <dbReference type="NCBI Taxonomy" id="35608"/>
    <lineage>
        <taxon>Eukaryota</taxon>
        <taxon>Viridiplantae</taxon>
        <taxon>Streptophyta</taxon>
        <taxon>Embryophyta</taxon>
        <taxon>Tracheophyta</taxon>
        <taxon>Spermatophyta</taxon>
        <taxon>Magnoliopsida</taxon>
        <taxon>eudicotyledons</taxon>
        <taxon>Gunneridae</taxon>
        <taxon>Pentapetalae</taxon>
        <taxon>asterids</taxon>
        <taxon>campanulids</taxon>
        <taxon>Asterales</taxon>
        <taxon>Asteraceae</taxon>
        <taxon>Asteroideae</taxon>
        <taxon>Anthemideae</taxon>
        <taxon>Artemisiinae</taxon>
        <taxon>Artemisia</taxon>
    </lineage>
</organism>
<evidence type="ECO:0000313" key="2">
    <source>
        <dbReference type="Proteomes" id="UP000245207"/>
    </source>
</evidence>
<accession>A0A2U1MGC4</accession>
<dbReference type="GO" id="GO:0003676">
    <property type="term" value="F:nucleic acid binding"/>
    <property type="evidence" value="ECO:0007669"/>
    <property type="project" value="InterPro"/>
</dbReference>
<dbReference type="EMBL" id="PKPP01005389">
    <property type="protein sequence ID" value="PWA60310.1"/>
    <property type="molecule type" value="Genomic_DNA"/>
</dbReference>
<dbReference type="Proteomes" id="UP000245207">
    <property type="component" value="Unassembled WGS sequence"/>
</dbReference>
<dbReference type="SUPFAM" id="SSF54928">
    <property type="entry name" value="RNA-binding domain, RBD"/>
    <property type="match status" value="1"/>
</dbReference>
<dbReference type="AlphaFoldDB" id="A0A2U1MGC4"/>
<comment type="caution">
    <text evidence="1">The sequence shown here is derived from an EMBL/GenBank/DDBJ whole genome shotgun (WGS) entry which is preliminary data.</text>
</comment>
<evidence type="ECO:0000313" key="1">
    <source>
        <dbReference type="EMBL" id="PWA60310.1"/>
    </source>
</evidence>
<keyword evidence="2" id="KW-1185">Reference proteome</keyword>
<name>A0A2U1MGC4_ARTAN</name>
<reference evidence="1 2" key="1">
    <citation type="journal article" date="2018" name="Mol. Plant">
        <title>The genome of Artemisia annua provides insight into the evolution of Asteraceae family and artemisinin biosynthesis.</title>
        <authorList>
            <person name="Shen Q."/>
            <person name="Zhang L."/>
            <person name="Liao Z."/>
            <person name="Wang S."/>
            <person name="Yan T."/>
            <person name="Shi P."/>
            <person name="Liu M."/>
            <person name="Fu X."/>
            <person name="Pan Q."/>
            <person name="Wang Y."/>
            <person name="Lv Z."/>
            <person name="Lu X."/>
            <person name="Zhang F."/>
            <person name="Jiang W."/>
            <person name="Ma Y."/>
            <person name="Chen M."/>
            <person name="Hao X."/>
            <person name="Li L."/>
            <person name="Tang Y."/>
            <person name="Lv G."/>
            <person name="Zhou Y."/>
            <person name="Sun X."/>
            <person name="Brodelius P.E."/>
            <person name="Rose J.K.C."/>
            <person name="Tang K."/>
        </authorList>
    </citation>
    <scope>NUCLEOTIDE SEQUENCE [LARGE SCALE GENOMIC DNA]</scope>
    <source>
        <strain evidence="2">cv. Huhao1</strain>
        <tissue evidence="1">Leaf</tissue>
    </source>
</reference>
<dbReference type="STRING" id="35608.A0A2U1MGC4"/>
<protein>
    <submittedName>
        <fullName evidence="1">Serine/arginine-rich SC35-like splicing factor SCL33</fullName>
    </submittedName>
</protein>